<evidence type="ECO:0000256" key="6">
    <source>
        <dbReference type="ARBA" id="ARBA00023136"/>
    </source>
</evidence>
<dbReference type="GO" id="GO:0016757">
    <property type="term" value="F:glycosyltransferase activity"/>
    <property type="evidence" value="ECO:0007669"/>
    <property type="project" value="UniProtKB-KW"/>
</dbReference>
<keyword evidence="14" id="KW-1185">Reference proteome</keyword>
<dbReference type="SUPFAM" id="SSF53448">
    <property type="entry name" value="Nucleotide-diphospho-sugar transferases"/>
    <property type="match status" value="1"/>
</dbReference>
<reference evidence="14" key="1">
    <citation type="submission" date="2016-11" db="EMBL/GenBank/DDBJ databases">
        <authorList>
            <person name="Varghese N."/>
            <person name="Submissions S."/>
        </authorList>
    </citation>
    <scope>NUCLEOTIDE SEQUENCE [LARGE SCALE GENOMIC DNA]</scope>
    <source>
        <strain evidence="14">DSM 14826</strain>
    </source>
</reference>
<feature type="transmembrane region" description="Helical" evidence="11">
    <location>
        <begin position="321"/>
        <end position="350"/>
    </location>
</feature>
<protein>
    <recommendedName>
        <fullName evidence="10">4,4'-diaponeurosporenoate glycosyltransferase</fullName>
    </recommendedName>
</protein>
<evidence type="ECO:0000256" key="5">
    <source>
        <dbReference type="ARBA" id="ARBA00022746"/>
    </source>
</evidence>
<evidence type="ECO:0000313" key="14">
    <source>
        <dbReference type="Proteomes" id="UP000243547"/>
    </source>
</evidence>
<evidence type="ECO:0000256" key="3">
    <source>
        <dbReference type="ARBA" id="ARBA00022676"/>
    </source>
</evidence>
<accession>A0A1M6R2N5</accession>
<evidence type="ECO:0000256" key="7">
    <source>
        <dbReference type="ARBA" id="ARBA00037281"/>
    </source>
</evidence>
<keyword evidence="4 13" id="KW-0808">Transferase</keyword>
<keyword evidence="6 11" id="KW-0472">Membrane</keyword>
<evidence type="ECO:0000256" key="4">
    <source>
        <dbReference type="ARBA" id="ARBA00022679"/>
    </source>
</evidence>
<evidence type="ECO:0000256" key="1">
    <source>
        <dbReference type="ARBA" id="ARBA00004236"/>
    </source>
</evidence>
<keyword evidence="11" id="KW-0812">Transmembrane</keyword>
<evidence type="ECO:0000256" key="8">
    <source>
        <dbReference type="ARBA" id="ARBA00037904"/>
    </source>
</evidence>
<dbReference type="PANTHER" id="PTHR43646:SF2">
    <property type="entry name" value="GLYCOSYLTRANSFERASE 2-LIKE DOMAIN-CONTAINING PROTEIN"/>
    <property type="match status" value="1"/>
</dbReference>
<dbReference type="Gene3D" id="3.90.550.10">
    <property type="entry name" value="Spore Coat Polysaccharide Biosynthesis Protein SpsA, Chain A"/>
    <property type="match status" value="1"/>
</dbReference>
<name>A0A1M6R2N5_9FIRM</name>
<keyword evidence="3" id="KW-0328">Glycosyltransferase</keyword>
<evidence type="ECO:0000256" key="10">
    <source>
        <dbReference type="ARBA" id="ARBA00040345"/>
    </source>
</evidence>
<dbReference type="Pfam" id="PF00535">
    <property type="entry name" value="Glycos_transf_2"/>
    <property type="match status" value="1"/>
</dbReference>
<dbReference type="InterPro" id="IPR001173">
    <property type="entry name" value="Glyco_trans_2-like"/>
</dbReference>
<comment type="similarity">
    <text evidence="9">Belongs to the glycosyltransferase 2 family. CrtQ subfamily.</text>
</comment>
<evidence type="ECO:0000256" key="9">
    <source>
        <dbReference type="ARBA" id="ARBA00038120"/>
    </source>
</evidence>
<dbReference type="GO" id="GO:0016117">
    <property type="term" value="P:carotenoid biosynthetic process"/>
    <property type="evidence" value="ECO:0007669"/>
    <property type="project" value="UniProtKB-KW"/>
</dbReference>
<keyword evidence="5" id="KW-0125">Carotenoid biosynthesis</keyword>
<comment type="subcellular location">
    <subcellularLocation>
        <location evidence="1">Cell membrane</location>
    </subcellularLocation>
</comment>
<comment type="pathway">
    <text evidence="8">Carotenoid biosynthesis; staphyloxanthin biosynthesis; staphyloxanthin from farnesyl diphosphate: step 4/5.</text>
</comment>
<dbReference type="OrthoDB" id="9768769at2"/>
<dbReference type="PANTHER" id="PTHR43646">
    <property type="entry name" value="GLYCOSYLTRANSFERASE"/>
    <property type="match status" value="1"/>
</dbReference>
<dbReference type="AlphaFoldDB" id="A0A1M6R2N5"/>
<organism evidence="13 14">
    <name type="scientific">Anaerobranca californiensis DSM 14826</name>
    <dbReference type="NCBI Taxonomy" id="1120989"/>
    <lineage>
        <taxon>Bacteria</taxon>
        <taxon>Bacillati</taxon>
        <taxon>Bacillota</taxon>
        <taxon>Clostridia</taxon>
        <taxon>Eubacteriales</taxon>
        <taxon>Proteinivoracaceae</taxon>
        <taxon>Anaerobranca</taxon>
    </lineage>
</organism>
<keyword evidence="2" id="KW-1003">Cell membrane</keyword>
<proteinExistence type="inferred from homology"/>
<keyword evidence="11" id="KW-1133">Transmembrane helix</keyword>
<dbReference type="GO" id="GO:0005886">
    <property type="term" value="C:plasma membrane"/>
    <property type="evidence" value="ECO:0007669"/>
    <property type="project" value="UniProtKB-SubCell"/>
</dbReference>
<sequence>MFIFRLFMWLCGLWLLFKIPDFTFKNEGLSKEFQDVSIIIPARNEEKNLPKLLGSIREQKINVKEIIVVDDQSIDKTTENAKNYGAKIVKGKPLPSGWQGKSWALWQGVENSSGDILIFLDADTSIEQDGLVRIYTEFLKEKTPLSIQPYHKMEKLYENLSAIFNLILMMGTNVFTPLGKRLKPLAFFGPCQIMTKEDYFKVGGHTSAKGSILEDISLGKNFLNAGIPIRCFGGRGAISFRMYPGGIKEIIEGWSKNFASGAGQVGFINLLLITLWVSGMVGVTITTIRTFLVGEYLLEVYGLFLLYGLQLYWLLSKIGNFSPLIIISFPINLLFFIYVFIRSFIMTFIFKRVNWKGRKIKV</sequence>
<feature type="domain" description="Glycosyltransferase 2-like" evidence="12">
    <location>
        <begin position="37"/>
        <end position="145"/>
    </location>
</feature>
<feature type="transmembrane region" description="Helical" evidence="11">
    <location>
        <begin position="265"/>
        <end position="284"/>
    </location>
</feature>
<dbReference type="InterPro" id="IPR029044">
    <property type="entry name" value="Nucleotide-diphossugar_trans"/>
</dbReference>
<dbReference type="STRING" id="1120989.SAMN02745227_01930"/>
<evidence type="ECO:0000259" key="12">
    <source>
        <dbReference type="Pfam" id="PF00535"/>
    </source>
</evidence>
<evidence type="ECO:0000256" key="11">
    <source>
        <dbReference type="SAM" id="Phobius"/>
    </source>
</evidence>
<evidence type="ECO:0000313" key="13">
    <source>
        <dbReference type="EMBL" id="SHK26660.1"/>
    </source>
</evidence>
<comment type="function">
    <text evidence="7">Catalyzes the glycosylation of 4,4'-diaponeurosporenoate, i.e. the esterification of glucose at the C1'' position with the carboxyl group of 4,4'-diaponeurosporenic acid, to form glycosyl-4,4'-diaponeurosporenoate. This is a step in the biosynthesis of staphyloxanthin, an orange pigment present in most staphylococci strains.</text>
</comment>
<dbReference type="CDD" id="cd00761">
    <property type="entry name" value="Glyco_tranf_GTA_type"/>
    <property type="match status" value="1"/>
</dbReference>
<dbReference type="Proteomes" id="UP000243547">
    <property type="component" value="Unassembled WGS sequence"/>
</dbReference>
<feature type="transmembrane region" description="Helical" evidence="11">
    <location>
        <begin position="296"/>
        <end position="315"/>
    </location>
</feature>
<evidence type="ECO:0000256" key="2">
    <source>
        <dbReference type="ARBA" id="ARBA00022475"/>
    </source>
</evidence>
<dbReference type="EMBL" id="FRAI01000026">
    <property type="protein sequence ID" value="SHK26660.1"/>
    <property type="molecule type" value="Genomic_DNA"/>
</dbReference>
<gene>
    <name evidence="13" type="ORF">SAMN02745227_01930</name>
</gene>
<dbReference type="RefSeq" id="WP_072908310.1">
    <property type="nucleotide sequence ID" value="NZ_FRAI01000026.1"/>
</dbReference>